<dbReference type="GO" id="GO:0047298">
    <property type="term" value="F:(S)-3-amino-2-methylpropionate transaminase activity"/>
    <property type="evidence" value="ECO:0007669"/>
    <property type="project" value="UniProtKB-EC"/>
</dbReference>
<reference evidence="17" key="1">
    <citation type="submission" date="2020-02" db="EMBL/GenBank/DDBJ databases">
        <authorList>
            <person name="Meier V. D."/>
        </authorList>
    </citation>
    <scope>NUCLEOTIDE SEQUENCE</scope>
    <source>
        <strain evidence="17">AVDCRST_MAG85</strain>
    </source>
</reference>
<dbReference type="PIRSF" id="PIRSF000521">
    <property type="entry name" value="Transaminase_4ab_Lys_Orn"/>
    <property type="match status" value="1"/>
</dbReference>
<comment type="pathway">
    <text evidence="3">Amino-acid degradation; 4-aminobutanoate degradation.</text>
</comment>
<evidence type="ECO:0000313" key="17">
    <source>
        <dbReference type="EMBL" id="CAA9499612.1"/>
    </source>
</evidence>
<dbReference type="InterPro" id="IPR015424">
    <property type="entry name" value="PyrdxlP-dep_Trfase"/>
</dbReference>
<dbReference type="EC" id="2.6.1.19" evidence="6"/>
<protein>
    <recommendedName>
        <fullName evidence="12">(S)-3-amino-2-methylpropionate transaminase</fullName>
        <ecNumber evidence="6">2.6.1.19</ecNumber>
        <ecNumber evidence="5">2.6.1.22</ecNumber>
    </recommendedName>
    <alternativeName>
        <fullName evidence="13">GABA aminotransferase</fullName>
    </alternativeName>
    <alternativeName>
        <fullName evidence="11">Gamma-amino-N-butyrate transaminase</fullName>
    </alternativeName>
    <alternativeName>
        <fullName evidence="15">Glutamate:succinic semialdehyde transaminase</fullName>
    </alternativeName>
    <alternativeName>
        <fullName evidence="10">L-AIBAT</fullName>
    </alternativeName>
</protein>
<evidence type="ECO:0000256" key="13">
    <source>
        <dbReference type="ARBA" id="ARBA00031787"/>
    </source>
</evidence>
<evidence type="ECO:0000256" key="6">
    <source>
        <dbReference type="ARBA" id="ARBA00012912"/>
    </source>
</evidence>
<evidence type="ECO:0000256" key="15">
    <source>
        <dbReference type="ARBA" id="ARBA00050054"/>
    </source>
</evidence>
<organism evidence="17">
    <name type="scientific">uncultured Solirubrobacteraceae bacterium</name>
    <dbReference type="NCBI Taxonomy" id="1162706"/>
    <lineage>
        <taxon>Bacteria</taxon>
        <taxon>Bacillati</taxon>
        <taxon>Actinomycetota</taxon>
        <taxon>Thermoleophilia</taxon>
        <taxon>Solirubrobacterales</taxon>
        <taxon>Solirubrobacteraceae</taxon>
        <taxon>environmental samples</taxon>
    </lineage>
</organism>
<name>A0A6J4SHK9_9ACTN</name>
<dbReference type="Gene3D" id="3.40.640.10">
    <property type="entry name" value="Type I PLP-dependent aspartate aminotransferase-like (Major domain)"/>
    <property type="match status" value="1"/>
</dbReference>
<proteinExistence type="inferred from homology"/>
<dbReference type="SUPFAM" id="SSF53383">
    <property type="entry name" value="PLP-dependent transferases"/>
    <property type="match status" value="1"/>
</dbReference>
<keyword evidence="8 17" id="KW-0808">Transferase</keyword>
<dbReference type="InterPro" id="IPR015422">
    <property type="entry name" value="PyrdxlP-dep_Trfase_small"/>
</dbReference>
<dbReference type="GO" id="GO:0034386">
    <property type="term" value="F:4-aminobutyrate:2-oxoglutarate transaminase activity"/>
    <property type="evidence" value="ECO:0007669"/>
    <property type="project" value="UniProtKB-EC"/>
</dbReference>
<dbReference type="PROSITE" id="PS00600">
    <property type="entry name" value="AA_TRANSFER_CLASS_3"/>
    <property type="match status" value="1"/>
</dbReference>
<gene>
    <name evidence="17" type="ORF">AVDCRST_MAG85-1675</name>
</gene>
<dbReference type="AlphaFoldDB" id="A0A6J4SHK9"/>
<dbReference type="EC" id="2.6.1.22" evidence="5"/>
<evidence type="ECO:0000256" key="9">
    <source>
        <dbReference type="ARBA" id="ARBA00022898"/>
    </source>
</evidence>
<dbReference type="FunFam" id="3.40.640.10:FF:000013">
    <property type="entry name" value="4-aminobutyrate aminotransferase"/>
    <property type="match status" value="1"/>
</dbReference>
<keyword evidence="7 17" id="KW-0032">Aminotransferase</keyword>
<dbReference type="InterPro" id="IPR050103">
    <property type="entry name" value="Class-III_PLP-dep_AT"/>
</dbReference>
<evidence type="ECO:0000256" key="4">
    <source>
        <dbReference type="ARBA" id="ARBA00008954"/>
    </source>
</evidence>
<evidence type="ECO:0000256" key="5">
    <source>
        <dbReference type="ARBA" id="ARBA00012876"/>
    </source>
</evidence>
<evidence type="ECO:0000256" key="14">
    <source>
        <dbReference type="ARBA" id="ARBA00048021"/>
    </source>
</evidence>
<evidence type="ECO:0000256" key="7">
    <source>
        <dbReference type="ARBA" id="ARBA00022576"/>
    </source>
</evidence>
<evidence type="ECO:0000256" key="12">
    <source>
        <dbReference type="ARBA" id="ARBA00030857"/>
    </source>
</evidence>
<evidence type="ECO:0000256" key="16">
    <source>
        <dbReference type="RuleBase" id="RU003560"/>
    </source>
</evidence>
<evidence type="ECO:0000256" key="3">
    <source>
        <dbReference type="ARBA" id="ARBA00005176"/>
    </source>
</evidence>
<comment type="similarity">
    <text evidence="4 16">Belongs to the class-III pyridoxal-phosphate-dependent aminotransferase family.</text>
</comment>
<evidence type="ECO:0000256" key="11">
    <source>
        <dbReference type="ARBA" id="ARBA00030204"/>
    </source>
</evidence>
<accession>A0A6J4SHK9</accession>
<dbReference type="InterPro" id="IPR049704">
    <property type="entry name" value="Aminotrans_3_PPA_site"/>
</dbReference>
<dbReference type="InterPro" id="IPR015421">
    <property type="entry name" value="PyrdxlP-dep_Trfase_major"/>
</dbReference>
<evidence type="ECO:0000256" key="1">
    <source>
        <dbReference type="ARBA" id="ARBA00001750"/>
    </source>
</evidence>
<dbReference type="InterPro" id="IPR005814">
    <property type="entry name" value="Aminotrans_3"/>
</dbReference>
<comment type="cofactor">
    <cofactor evidence="2">
        <name>pyridoxal 5'-phosphate</name>
        <dbReference type="ChEBI" id="CHEBI:597326"/>
    </cofactor>
</comment>
<evidence type="ECO:0000256" key="10">
    <source>
        <dbReference type="ARBA" id="ARBA00029760"/>
    </source>
</evidence>
<dbReference type="Gene3D" id="3.90.1150.10">
    <property type="entry name" value="Aspartate Aminotransferase, domain 1"/>
    <property type="match status" value="1"/>
</dbReference>
<dbReference type="Pfam" id="PF00202">
    <property type="entry name" value="Aminotran_3"/>
    <property type="match status" value="1"/>
</dbReference>
<comment type="catalytic activity">
    <reaction evidence="1">
        <text>(S)-3-amino-2-methylpropanoate + 2-oxoglutarate = 2-methyl-3-oxopropanoate + L-glutamate</text>
        <dbReference type="Rhea" id="RHEA:13993"/>
        <dbReference type="ChEBI" id="CHEBI:16810"/>
        <dbReference type="ChEBI" id="CHEBI:29985"/>
        <dbReference type="ChEBI" id="CHEBI:57700"/>
        <dbReference type="ChEBI" id="CHEBI:58655"/>
        <dbReference type="EC" id="2.6.1.22"/>
    </reaction>
</comment>
<comment type="catalytic activity">
    <reaction evidence="14">
        <text>4-aminobutanoate + 2-oxoglutarate = succinate semialdehyde + L-glutamate</text>
        <dbReference type="Rhea" id="RHEA:23352"/>
        <dbReference type="ChEBI" id="CHEBI:16810"/>
        <dbReference type="ChEBI" id="CHEBI:29985"/>
        <dbReference type="ChEBI" id="CHEBI:57706"/>
        <dbReference type="ChEBI" id="CHEBI:59888"/>
        <dbReference type="EC" id="2.6.1.19"/>
    </reaction>
</comment>
<dbReference type="GO" id="GO:0030170">
    <property type="term" value="F:pyridoxal phosphate binding"/>
    <property type="evidence" value="ECO:0007669"/>
    <property type="project" value="InterPro"/>
</dbReference>
<evidence type="ECO:0000256" key="2">
    <source>
        <dbReference type="ARBA" id="ARBA00001933"/>
    </source>
</evidence>
<evidence type="ECO:0000256" key="8">
    <source>
        <dbReference type="ARBA" id="ARBA00022679"/>
    </source>
</evidence>
<dbReference type="EMBL" id="CADCVT010000183">
    <property type="protein sequence ID" value="CAA9499612.1"/>
    <property type="molecule type" value="Genomic_DNA"/>
</dbReference>
<sequence>MATDQTSPAQRVSDLRQKYVSGAVATPPIVAARASGARVEDADGTTFIDFAGGLGCLNFGHGAPEVVAAIHQQADLYLHQCFMVAMYEPYVEVCRRLAELSPCRGADQKSLLLNSGAEANENAVKVARAFTGRPGVIVFDRGFHGRTNLTMAMTTKVHPYKHGFGPLAGAVYRAPAPYPYRGITTEDAIAGLHAIFKEDVDPSDVACMVLEPVQGEGGFIPMPEDFVRQLVEICQQHGILYVDDEVQSGMGRTGPVWAIEHYDGVEPDILVSGKSLGGGLPLAAITARAEIMDAPEKGGLGGTFGGNPLSCAAALPVLDIVSSPEFRERTELLADKLRSALNDIAARHDFVGEVRGLGPMLAMELDTRERAYNTTQAARERGLILLSCGYDGNVVRILVPHVIEDDDLERGLQIVDEALGVA</sequence>
<dbReference type="PANTHER" id="PTHR11986">
    <property type="entry name" value="AMINOTRANSFERASE CLASS III"/>
    <property type="match status" value="1"/>
</dbReference>
<keyword evidence="9 16" id="KW-0663">Pyridoxal phosphate</keyword>
<dbReference type="CDD" id="cd00610">
    <property type="entry name" value="OAT_like"/>
    <property type="match status" value="1"/>
</dbReference>
<dbReference type="GO" id="GO:0042802">
    <property type="term" value="F:identical protein binding"/>
    <property type="evidence" value="ECO:0007669"/>
    <property type="project" value="TreeGrafter"/>
</dbReference>